<sequence length="396" mass="43477">MTLSLCMIVKDEAQNLPHCLASVRAVVDEMVVLDTGSRDGTPEIAQAQGARVYDFAWGDDFAAARNAALKYVQGDWVLVLDADEVLLPEIIPALKKVIQHPHYLLVNLLRQEVGAGQSPYSLVPRLFRHHPAVHFSRPYHESVEESIAQMRQREPQWQLRYLPQVSILHSGYQPTAIAARNKLNRGRSIMEAYLATHPGDAYLCSKLGALYVQSGALKRGITLLKQGLEAAPTEAATIYELHYHLGIAYTQYPHPEQATAHYQAALQQGIPAHLKLGAYNNWGSLLKDQGDLTAAQTAFEAALEIDPGFAIGHNNLGLTLKALGNLPAAIAHYQEAIRLKPDYAEAHQNLAVILLKLGQVADSLAAFRQAIALHQQQGSPEAERLRQGITSMGLPL</sequence>
<reference evidence="3 4" key="1">
    <citation type="journal article" date="2014" name="Mol. Ecol.">
        <title>Evolution of Synechococcus.</title>
        <authorList>
            <person name="Dvorak P."/>
            <person name="Casamatta D."/>
            <person name="Hasler P."/>
            <person name="Poulickova A."/>
            <person name="Ondrej V."/>
            <person name="Sanges R."/>
        </authorList>
    </citation>
    <scope>NUCLEOTIDE SEQUENCE [LARGE SCALE GENOMIC DNA]</scope>
    <source>
        <strain evidence="3 4">CAUP A 1101</strain>
    </source>
</reference>
<dbReference type="Pfam" id="PF00535">
    <property type="entry name" value="Glycos_transf_2"/>
    <property type="match status" value="1"/>
</dbReference>
<dbReference type="Gene3D" id="3.90.550.10">
    <property type="entry name" value="Spore Coat Polysaccharide Biosynthesis Protein SpsA, Chain A"/>
    <property type="match status" value="1"/>
</dbReference>
<dbReference type="EMBL" id="JJML01000009">
    <property type="protein sequence ID" value="KGF73298.1"/>
    <property type="molecule type" value="Genomic_DNA"/>
</dbReference>
<accession>A0A098TR69</accession>
<name>A0A098TR69_9CYAN</name>
<dbReference type="STRING" id="1497020.DO97_20945"/>
<comment type="caution">
    <text evidence="3">The sequence shown here is derived from an EMBL/GenBank/DDBJ whole genome shotgun (WGS) entry which is preliminary data.</text>
</comment>
<feature type="domain" description="Glycosyltransferase 2-like" evidence="2">
    <location>
        <begin position="4"/>
        <end position="143"/>
    </location>
</feature>
<keyword evidence="3" id="KW-0808">Transferase</keyword>
<dbReference type="SUPFAM" id="SSF48452">
    <property type="entry name" value="TPR-like"/>
    <property type="match status" value="1"/>
</dbReference>
<feature type="repeat" description="TPR" evidence="1">
    <location>
        <begin position="276"/>
        <end position="309"/>
    </location>
</feature>
<protein>
    <submittedName>
        <fullName evidence="3">Glycosyltransferase</fullName>
    </submittedName>
</protein>
<dbReference type="InterPro" id="IPR001173">
    <property type="entry name" value="Glyco_trans_2-like"/>
</dbReference>
<dbReference type="Pfam" id="PF13181">
    <property type="entry name" value="TPR_8"/>
    <property type="match status" value="1"/>
</dbReference>
<keyword evidence="4" id="KW-1185">Reference proteome</keyword>
<dbReference type="InterPro" id="IPR019734">
    <property type="entry name" value="TPR_rpt"/>
</dbReference>
<dbReference type="CDD" id="cd02511">
    <property type="entry name" value="Beta4Glucosyltransferase"/>
    <property type="match status" value="1"/>
</dbReference>
<dbReference type="InterPro" id="IPR011990">
    <property type="entry name" value="TPR-like_helical_dom_sf"/>
</dbReference>
<dbReference type="GO" id="GO:0016740">
    <property type="term" value="F:transferase activity"/>
    <property type="evidence" value="ECO:0007669"/>
    <property type="project" value="UniProtKB-KW"/>
</dbReference>
<dbReference type="AlphaFoldDB" id="A0A098TR69"/>
<proteinExistence type="predicted"/>
<feature type="repeat" description="TPR" evidence="1">
    <location>
        <begin position="344"/>
        <end position="377"/>
    </location>
</feature>
<dbReference type="PANTHER" id="PTHR43630:SF2">
    <property type="entry name" value="GLYCOSYLTRANSFERASE"/>
    <property type="match status" value="1"/>
</dbReference>
<dbReference type="PANTHER" id="PTHR43630">
    <property type="entry name" value="POLY-BETA-1,6-N-ACETYL-D-GLUCOSAMINE SYNTHASE"/>
    <property type="match status" value="1"/>
</dbReference>
<dbReference type="InterPro" id="IPR029044">
    <property type="entry name" value="Nucleotide-diphossugar_trans"/>
</dbReference>
<dbReference type="SUPFAM" id="SSF53448">
    <property type="entry name" value="Nucleotide-diphospho-sugar transferases"/>
    <property type="match status" value="1"/>
</dbReference>
<keyword evidence="1" id="KW-0802">TPR repeat</keyword>
<gene>
    <name evidence="3" type="ORF">DO97_20945</name>
</gene>
<dbReference type="SMART" id="SM00028">
    <property type="entry name" value="TPR"/>
    <property type="match status" value="5"/>
</dbReference>
<dbReference type="RefSeq" id="WP_036531672.1">
    <property type="nucleotide sequence ID" value="NZ_JJML01000009.1"/>
</dbReference>
<feature type="repeat" description="TPR" evidence="1">
    <location>
        <begin position="310"/>
        <end position="343"/>
    </location>
</feature>
<evidence type="ECO:0000259" key="2">
    <source>
        <dbReference type="Pfam" id="PF00535"/>
    </source>
</evidence>
<evidence type="ECO:0000313" key="4">
    <source>
        <dbReference type="Proteomes" id="UP000030170"/>
    </source>
</evidence>
<organism evidence="3 4">
    <name type="scientific">Neosynechococcus sphagnicola sy1</name>
    <dbReference type="NCBI Taxonomy" id="1497020"/>
    <lineage>
        <taxon>Bacteria</taxon>
        <taxon>Bacillati</taxon>
        <taxon>Cyanobacteriota</taxon>
        <taxon>Cyanophyceae</taxon>
        <taxon>Neosynechococcales</taxon>
        <taxon>Neosynechococcaceae</taxon>
        <taxon>Neosynechococcus</taxon>
    </lineage>
</organism>
<dbReference type="OrthoDB" id="9815923at2"/>
<dbReference type="Proteomes" id="UP000030170">
    <property type="component" value="Unassembled WGS sequence"/>
</dbReference>
<evidence type="ECO:0000313" key="3">
    <source>
        <dbReference type="EMBL" id="KGF73298.1"/>
    </source>
</evidence>
<dbReference type="Gene3D" id="1.25.40.10">
    <property type="entry name" value="Tetratricopeptide repeat domain"/>
    <property type="match status" value="2"/>
</dbReference>
<dbReference type="Pfam" id="PF13414">
    <property type="entry name" value="TPR_11"/>
    <property type="match status" value="1"/>
</dbReference>
<evidence type="ECO:0000256" key="1">
    <source>
        <dbReference type="PROSITE-ProRule" id="PRU00339"/>
    </source>
</evidence>
<dbReference type="PROSITE" id="PS50005">
    <property type="entry name" value="TPR"/>
    <property type="match status" value="3"/>
</dbReference>